<keyword evidence="2" id="KW-1185">Reference proteome</keyword>
<proteinExistence type="predicted"/>
<accession>A0A504Z311</accession>
<feature type="non-terminal residue" evidence="1">
    <location>
        <position position="1"/>
    </location>
</feature>
<protein>
    <submittedName>
        <fullName evidence="1">Cysteinyl-tRNA synthetase</fullName>
    </submittedName>
</protein>
<dbReference type="EMBL" id="SUNJ01000991">
    <property type="protein sequence ID" value="TPP67166.1"/>
    <property type="molecule type" value="Genomic_DNA"/>
</dbReference>
<name>A0A504Z311_FASGI</name>
<dbReference type="Proteomes" id="UP000316759">
    <property type="component" value="Unassembled WGS sequence"/>
</dbReference>
<reference evidence="1 2" key="1">
    <citation type="submission" date="2019-04" db="EMBL/GenBank/DDBJ databases">
        <title>Annotation for the trematode Fasciola gigantica.</title>
        <authorList>
            <person name="Choi Y.-J."/>
        </authorList>
    </citation>
    <scope>NUCLEOTIDE SEQUENCE [LARGE SCALE GENOMIC DNA]</scope>
    <source>
        <strain evidence="1">Uganda_cow_1</strain>
    </source>
</reference>
<dbReference type="STRING" id="46835.A0A504Z311"/>
<organism evidence="1 2">
    <name type="scientific">Fasciola gigantica</name>
    <name type="common">Giant liver fluke</name>
    <dbReference type="NCBI Taxonomy" id="46835"/>
    <lineage>
        <taxon>Eukaryota</taxon>
        <taxon>Metazoa</taxon>
        <taxon>Spiralia</taxon>
        <taxon>Lophotrochozoa</taxon>
        <taxon>Platyhelminthes</taxon>
        <taxon>Trematoda</taxon>
        <taxon>Digenea</taxon>
        <taxon>Plagiorchiida</taxon>
        <taxon>Echinostomata</taxon>
        <taxon>Echinostomatoidea</taxon>
        <taxon>Fasciolidae</taxon>
        <taxon>Fasciola</taxon>
    </lineage>
</organism>
<dbReference type="GO" id="GO:0004812">
    <property type="term" value="F:aminoacyl-tRNA ligase activity"/>
    <property type="evidence" value="ECO:0007669"/>
    <property type="project" value="UniProtKB-KW"/>
</dbReference>
<evidence type="ECO:0000313" key="1">
    <source>
        <dbReference type="EMBL" id="TPP67166.1"/>
    </source>
</evidence>
<dbReference type="AlphaFoldDB" id="A0A504Z311"/>
<keyword evidence="1" id="KW-0030">Aminoacyl-tRNA synthetase</keyword>
<sequence>GLRSKSTTDPDPDKREFLHREAERLLKLLGSDVPNGEDPLVYLMQQARDAIADVLDQEYGASVTDPKIFDLVARRFEGEFTADMRALNVS</sequence>
<keyword evidence="1" id="KW-0436">Ligase</keyword>
<dbReference type="OrthoDB" id="438179at2759"/>
<comment type="caution">
    <text evidence="1">The sequence shown here is derived from an EMBL/GenBank/DDBJ whole genome shotgun (WGS) entry which is preliminary data.</text>
</comment>
<evidence type="ECO:0000313" key="2">
    <source>
        <dbReference type="Proteomes" id="UP000316759"/>
    </source>
</evidence>
<gene>
    <name evidence="1" type="ORF">FGIG_12686</name>
</gene>